<evidence type="ECO:0008006" key="10">
    <source>
        <dbReference type="Google" id="ProtNLM"/>
    </source>
</evidence>
<dbReference type="InterPro" id="IPR002104">
    <property type="entry name" value="Integrase_catalytic"/>
</dbReference>
<dbReference type="PANTHER" id="PTHR30349:SF64">
    <property type="entry name" value="PROPHAGE INTEGRASE INTD-RELATED"/>
    <property type="match status" value="1"/>
</dbReference>
<organism evidence="9">
    <name type="scientific">marine sediment metagenome</name>
    <dbReference type="NCBI Taxonomy" id="412755"/>
    <lineage>
        <taxon>unclassified sequences</taxon>
        <taxon>metagenomes</taxon>
        <taxon>ecological metagenomes</taxon>
    </lineage>
</organism>
<dbReference type="SUPFAM" id="SSF56349">
    <property type="entry name" value="DNA breaking-rejoining enzymes"/>
    <property type="match status" value="1"/>
</dbReference>
<keyword evidence="2" id="KW-0436">Ligase</keyword>
<evidence type="ECO:0000256" key="6">
    <source>
        <dbReference type="ARBA" id="ARBA00023172"/>
    </source>
</evidence>
<evidence type="ECO:0000256" key="5">
    <source>
        <dbReference type="ARBA" id="ARBA00023125"/>
    </source>
</evidence>
<keyword evidence="5" id="KW-0238">DNA-binding</keyword>
<comment type="similarity">
    <text evidence="1">Belongs to the 'phage' integrase family.</text>
</comment>
<protein>
    <recommendedName>
        <fullName evidence="10">Tyr recombinase domain-containing protein</fullName>
    </recommendedName>
</protein>
<feature type="non-terminal residue" evidence="9">
    <location>
        <position position="372"/>
    </location>
</feature>
<name>A0A0F8XYZ3_9ZZZZ</name>
<dbReference type="PROSITE" id="PS51900">
    <property type="entry name" value="CB"/>
    <property type="match status" value="1"/>
</dbReference>
<dbReference type="InterPro" id="IPR050090">
    <property type="entry name" value="Tyrosine_recombinase_XerCD"/>
</dbReference>
<evidence type="ECO:0000259" key="8">
    <source>
        <dbReference type="PROSITE" id="PS51900"/>
    </source>
</evidence>
<sequence>LTTLGAARALDREIENERLGIQMADPARVPLADLARDYLAWMEKGRRASRKHIREVESILQRAFAGLGARLVSHVRRRDVERYLDHLGNDLATEVTEEGRATERPKRSDVPSSVTSVSSVAKGLAGRTLNKHLTALKALFAWAVREERLASSPLAGLARRPDYEKRRRRQALSPALIERILRLARGGQPWEVVAYSLGFGAGLRAGEIRGLRWGDVDLAAGTYTLRAERQKGHKETVTPLRAELVKLLRTYARKNTGGLGPRFVAADAPVVEGFPSDPSPAWKRTLEAAGIPYKNALGEVCDLHAMRHSFETNLGADPSIRIEVKQLLMIAGFDRYFQIAPCFRDEDSRADRSPGEFYQLDVEMSFVTQEDV</sequence>
<dbReference type="Gene3D" id="1.10.150.130">
    <property type="match status" value="1"/>
</dbReference>
<dbReference type="GO" id="GO:0006418">
    <property type="term" value="P:tRNA aminoacylation for protein translation"/>
    <property type="evidence" value="ECO:0007669"/>
    <property type="project" value="InterPro"/>
</dbReference>
<dbReference type="GO" id="GO:0005524">
    <property type="term" value="F:ATP binding"/>
    <property type="evidence" value="ECO:0007669"/>
    <property type="project" value="InterPro"/>
</dbReference>
<dbReference type="InterPro" id="IPR004364">
    <property type="entry name" value="Aa-tRNA-synt_II"/>
</dbReference>
<accession>A0A0F8XYZ3</accession>
<evidence type="ECO:0000256" key="3">
    <source>
        <dbReference type="ARBA" id="ARBA00022741"/>
    </source>
</evidence>
<dbReference type="GO" id="GO:0003677">
    <property type="term" value="F:DNA binding"/>
    <property type="evidence" value="ECO:0007669"/>
    <property type="project" value="UniProtKB-KW"/>
</dbReference>
<evidence type="ECO:0000313" key="9">
    <source>
        <dbReference type="EMBL" id="KKK66505.1"/>
    </source>
</evidence>
<dbReference type="Gene3D" id="3.30.930.10">
    <property type="entry name" value="Bira Bifunctional Protein, Domain 2"/>
    <property type="match status" value="1"/>
</dbReference>
<dbReference type="EMBL" id="LAZR01060047">
    <property type="protein sequence ID" value="KKK66505.1"/>
    <property type="molecule type" value="Genomic_DNA"/>
</dbReference>
<evidence type="ECO:0000256" key="1">
    <source>
        <dbReference type="ARBA" id="ARBA00008857"/>
    </source>
</evidence>
<dbReference type="Pfam" id="PF00152">
    <property type="entry name" value="tRNA-synt_2"/>
    <property type="match status" value="1"/>
</dbReference>
<dbReference type="AlphaFoldDB" id="A0A0F8XYZ3"/>
<evidence type="ECO:0000256" key="2">
    <source>
        <dbReference type="ARBA" id="ARBA00022598"/>
    </source>
</evidence>
<keyword evidence="6" id="KW-0233">DNA recombination</keyword>
<dbReference type="InterPro" id="IPR044068">
    <property type="entry name" value="CB"/>
</dbReference>
<dbReference type="Gene3D" id="1.10.443.10">
    <property type="entry name" value="Intergrase catalytic core"/>
    <property type="match status" value="1"/>
</dbReference>
<feature type="non-terminal residue" evidence="9">
    <location>
        <position position="1"/>
    </location>
</feature>
<feature type="domain" description="Tyr recombinase" evidence="7">
    <location>
        <begin position="167"/>
        <end position="372"/>
    </location>
</feature>
<dbReference type="PANTHER" id="PTHR30349">
    <property type="entry name" value="PHAGE INTEGRASE-RELATED"/>
    <property type="match status" value="1"/>
</dbReference>
<feature type="domain" description="Core-binding (CB)" evidence="8">
    <location>
        <begin position="29"/>
        <end position="144"/>
    </location>
</feature>
<dbReference type="InterPro" id="IPR045864">
    <property type="entry name" value="aa-tRNA-synth_II/BPL/LPL"/>
</dbReference>
<gene>
    <name evidence="9" type="ORF">LCGC14_2963420</name>
</gene>
<dbReference type="GO" id="GO:0006310">
    <property type="term" value="P:DNA recombination"/>
    <property type="evidence" value="ECO:0007669"/>
    <property type="project" value="UniProtKB-KW"/>
</dbReference>
<dbReference type="GO" id="GO:0004812">
    <property type="term" value="F:aminoacyl-tRNA ligase activity"/>
    <property type="evidence" value="ECO:0007669"/>
    <property type="project" value="InterPro"/>
</dbReference>
<dbReference type="InterPro" id="IPR011010">
    <property type="entry name" value="DNA_brk_join_enz"/>
</dbReference>
<dbReference type="InterPro" id="IPR013762">
    <property type="entry name" value="Integrase-like_cat_sf"/>
</dbReference>
<keyword evidence="3" id="KW-0547">Nucleotide-binding</keyword>
<evidence type="ECO:0000256" key="4">
    <source>
        <dbReference type="ARBA" id="ARBA00022840"/>
    </source>
</evidence>
<dbReference type="CDD" id="cd00397">
    <property type="entry name" value="DNA_BRE_C"/>
    <property type="match status" value="1"/>
</dbReference>
<comment type="caution">
    <text evidence="9">The sequence shown here is derived from an EMBL/GenBank/DDBJ whole genome shotgun (WGS) entry which is preliminary data.</text>
</comment>
<dbReference type="InterPro" id="IPR010998">
    <property type="entry name" value="Integrase_recombinase_N"/>
</dbReference>
<keyword evidence="4" id="KW-0067">ATP-binding</keyword>
<dbReference type="GO" id="GO:0015074">
    <property type="term" value="P:DNA integration"/>
    <property type="evidence" value="ECO:0007669"/>
    <property type="project" value="InterPro"/>
</dbReference>
<reference evidence="9" key="1">
    <citation type="journal article" date="2015" name="Nature">
        <title>Complex archaea that bridge the gap between prokaryotes and eukaryotes.</title>
        <authorList>
            <person name="Spang A."/>
            <person name="Saw J.H."/>
            <person name="Jorgensen S.L."/>
            <person name="Zaremba-Niedzwiedzka K."/>
            <person name="Martijn J."/>
            <person name="Lind A.E."/>
            <person name="van Eijk R."/>
            <person name="Schleper C."/>
            <person name="Guy L."/>
            <person name="Ettema T.J."/>
        </authorList>
    </citation>
    <scope>NUCLEOTIDE SEQUENCE</scope>
</reference>
<dbReference type="SUPFAM" id="SSF55681">
    <property type="entry name" value="Class II aaRS and biotin synthetases"/>
    <property type="match status" value="1"/>
</dbReference>
<dbReference type="Pfam" id="PF00589">
    <property type="entry name" value="Phage_integrase"/>
    <property type="match status" value="1"/>
</dbReference>
<evidence type="ECO:0000259" key="7">
    <source>
        <dbReference type="PROSITE" id="PS51898"/>
    </source>
</evidence>
<dbReference type="PROSITE" id="PS51898">
    <property type="entry name" value="TYR_RECOMBINASE"/>
    <property type="match status" value="1"/>
</dbReference>
<proteinExistence type="inferred from homology"/>